<feature type="region of interest" description="Disordered" evidence="1">
    <location>
        <begin position="194"/>
        <end position="278"/>
    </location>
</feature>
<evidence type="ECO:0000313" key="4">
    <source>
        <dbReference type="Proteomes" id="UP000006633"/>
    </source>
</evidence>
<dbReference type="HOGENOM" id="CLU_084405_0_0_5"/>
<protein>
    <recommendedName>
        <fullName evidence="5">Thioesterase domain-containing protein</fullName>
    </recommendedName>
</protein>
<feature type="signal peptide" evidence="2">
    <location>
        <begin position="1"/>
        <end position="22"/>
    </location>
</feature>
<keyword evidence="2" id="KW-0732">Signal</keyword>
<dbReference type="EMBL" id="CP002026">
    <property type="protein sequence ID" value="ADH91159.1"/>
    <property type="molecule type" value="Genomic_DNA"/>
</dbReference>
<evidence type="ECO:0000256" key="2">
    <source>
        <dbReference type="SAM" id="SignalP"/>
    </source>
</evidence>
<sequence length="278" mass="28093">MRFARVWAVFLTVFAIAIAALAVPASAQSRQTQQPRVYLLRGLANIFSLGMDDLAAKLNARGIKASVHSYADLQALSNYAIQQATTGKRATPVIIIGHSLGADAAVYMGNRLTGAGVPVPLVVTFDPVNMTVASAKIGKVVNYYQAGGSGKPVSGPRVENIDLTSSGALSHFNIDKAAELHNRVIAMIQRPVRTRPIASKPKPKPPVDAAAASTATPDATPASAPAETPAATPASTPAAPVAPASSTSSSAAPATAGTETAAAPSAAVVAPAGVGTSN</sequence>
<accession>D6ZZG4</accession>
<evidence type="ECO:0008006" key="5">
    <source>
        <dbReference type="Google" id="ProtNLM"/>
    </source>
</evidence>
<proteinExistence type="predicted"/>
<dbReference type="eggNOG" id="COG3319">
    <property type="taxonomic scope" value="Bacteria"/>
</dbReference>
<dbReference type="KEGG" id="sno:Snov_3889"/>
<feature type="chain" id="PRO_5003092001" description="Thioesterase domain-containing protein" evidence="2">
    <location>
        <begin position="23"/>
        <end position="278"/>
    </location>
</feature>
<organism evidence="3 4">
    <name type="scientific">Ancylobacter novellus (strain ATCC 8093 / DSM 506 / JCM 20403 / CCM 1077 / IAM 12100 / NBRC 12443 / NCIMB 10456)</name>
    <name type="common">Starkeya novella</name>
    <dbReference type="NCBI Taxonomy" id="639283"/>
    <lineage>
        <taxon>Bacteria</taxon>
        <taxon>Pseudomonadati</taxon>
        <taxon>Pseudomonadota</taxon>
        <taxon>Alphaproteobacteria</taxon>
        <taxon>Hyphomicrobiales</taxon>
        <taxon>Xanthobacteraceae</taxon>
        <taxon>Ancylobacter</taxon>
    </lineage>
</organism>
<dbReference type="AlphaFoldDB" id="D6ZZG4"/>
<dbReference type="SUPFAM" id="SSF53474">
    <property type="entry name" value="alpha/beta-Hydrolases"/>
    <property type="match status" value="1"/>
</dbReference>
<evidence type="ECO:0000256" key="1">
    <source>
        <dbReference type="SAM" id="MobiDB-lite"/>
    </source>
</evidence>
<keyword evidence="4" id="KW-1185">Reference proteome</keyword>
<feature type="compositionally biased region" description="Low complexity" evidence="1">
    <location>
        <begin position="207"/>
        <end position="278"/>
    </location>
</feature>
<dbReference type="Gene3D" id="3.40.50.1820">
    <property type="entry name" value="alpha/beta hydrolase"/>
    <property type="match status" value="1"/>
</dbReference>
<gene>
    <name evidence="3" type="ordered locus">Snov_3889</name>
</gene>
<evidence type="ECO:0000313" key="3">
    <source>
        <dbReference type="EMBL" id="ADH91159.1"/>
    </source>
</evidence>
<dbReference type="Proteomes" id="UP000006633">
    <property type="component" value="Chromosome"/>
</dbReference>
<reference evidence="3 4" key="1">
    <citation type="journal article" date="2012" name="Stand. Genomic Sci.">
        <title>Complete genome sequence of the facultatively chemolithoautotrophic and methylotrophic alpha Proteobacterium Starkeya novella type strain (ATCC 8093(T)).</title>
        <authorList>
            <person name="Kappler U."/>
            <person name="Davenport K."/>
            <person name="Beatson S."/>
            <person name="Lucas S."/>
            <person name="Lapidus A."/>
            <person name="Copeland A."/>
            <person name="Berry K.W."/>
            <person name="Glavina Del Rio T."/>
            <person name="Hammon N."/>
            <person name="Dalin E."/>
            <person name="Tice H."/>
            <person name="Pitluck S."/>
            <person name="Richardson P."/>
            <person name="Bruce D."/>
            <person name="Goodwin L.A."/>
            <person name="Han C."/>
            <person name="Tapia R."/>
            <person name="Detter J.C."/>
            <person name="Chang Y.J."/>
            <person name="Jeffries C.D."/>
            <person name="Land M."/>
            <person name="Hauser L."/>
            <person name="Kyrpides N.C."/>
            <person name="Goker M."/>
            <person name="Ivanova N."/>
            <person name="Klenk H.P."/>
            <person name="Woyke T."/>
        </authorList>
    </citation>
    <scope>NUCLEOTIDE SEQUENCE [LARGE SCALE GENOMIC DNA]</scope>
    <source>
        <strain evidence="4">ATCC 8093 / DSM 506 / JCM 20403 / CCM 1077 / IAM 12100 / NBRC 12443 / NCIMB 10456</strain>
    </source>
</reference>
<dbReference type="InterPro" id="IPR029058">
    <property type="entry name" value="AB_hydrolase_fold"/>
</dbReference>
<dbReference type="STRING" id="639283.Snov_3889"/>
<dbReference type="RefSeq" id="WP_013168660.1">
    <property type="nucleotide sequence ID" value="NC_014217.1"/>
</dbReference>
<name>D6ZZG4_ANCN5</name>